<sequence>MSTPRYDQAQAFGGVIDVLEAVGAVYAIWGGLAVVAYGEPRFTQDMDVLLRGDGFPASLFVRRLRETHYHVDERAVASALTDNGFFNVIHLHYAIKVDFYVPHEFDLRAMIAERVYLPFDNMRRAAYVTAEGVVAAKLRAYMDSGSTRHLDDIASIIRVQGARLDQRRLEHRAAQLGCFGVWRALWEENRG</sequence>
<dbReference type="EMBL" id="LN890655">
    <property type="protein sequence ID" value="SBU01542.1"/>
    <property type="molecule type" value="Genomic_DNA"/>
</dbReference>
<evidence type="ECO:0008006" key="3">
    <source>
        <dbReference type="Google" id="ProtNLM"/>
    </source>
</evidence>
<accession>A0A1A9C702</accession>
<evidence type="ECO:0000313" key="1">
    <source>
        <dbReference type="EMBL" id="SBU01542.1"/>
    </source>
</evidence>
<dbReference type="Gene3D" id="3.30.460.40">
    <property type="match status" value="1"/>
</dbReference>
<dbReference type="SUPFAM" id="SSF81301">
    <property type="entry name" value="Nucleotidyltransferase"/>
    <property type="match status" value="1"/>
</dbReference>
<evidence type="ECO:0000313" key="2">
    <source>
        <dbReference type="Proteomes" id="UP000215027"/>
    </source>
</evidence>
<reference evidence="1" key="1">
    <citation type="submission" date="2016-01" db="EMBL/GenBank/DDBJ databases">
        <authorList>
            <person name="Mcilroy J.S."/>
            <person name="Karst M S."/>
            <person name="Albertsen M."/>
        </authorList>
    </citation>
    <scope>NUCLEOTIDE SEQUENCE</scope>
    <source>
        <strain evidence="1">Cfx-K</strain>
    </source>
</reference>
<proteinExistence type="predicted"/>
<keyword evidence="2" id="KW-1185">Reference proteome</keyword>
<dbReference type="InterPro" id="IPR043519">
    <property type="entry name" value="NT_sf"/>
</dbReference>
<protein>
    <recommendedName>
        <fullName evidence="3">Nucleotidyltransferase family protein</fullName>
    </recommendedName>
</protein>
<name>A0A1A9C702_9CHLR</name>
<dbReference type="Proteomes" id="UP000215027">
    <property type="component" value="Chromosome I"/>
</dbReference>
<dbReference type="KEGG" id="pbf:CFX0092_A3664"/>
<dbReference type="AlphaFoldDB" id="A0A1A9C702"/>
<dbReference type="OrthoDB" id="146765at2"/>
<gene>
    <name evidence="1" type="ORF">CFX0092_A3664</name>
</gene>
<dbReference type="RefSeq" id="WP_095044748.1">
    <property type="nucleotide sequence ID" value="NZ_LN890655.1"/>
</dbReference>
<organism evidence="1 2">
    <name type="scientific">Candidatus Promineifilum breve</name>
    <dbReference type="NCBI Taxonomy" id="1806508"/>
    <lineage>
        <taxon>Bacteria</taxon>
        <taxon>Bacillati</taxon>
        <taxon>Chloroflexota</taxon>
        <taxon>Ardenticatenia</taxon>
        <taxon>Candidatus Promineifilales</taxon>
        <taxon>Candidatus Promineifilaceae</taxon>
        <taxon>Candidatus Promineifilum</taxon>
    </lineage>
</organism>